<dbReference type="Pfam" id="PF00084">
    <property type="entry name" value="Sushi"/>
    <property type="match status" value="9"/>
</dbReference>
<dbReference type="KEGG" id="hazt:108675258"/>
<evidence type="ECO:0000256" key="5">
    <source>
        <dbReference type="PROSITE-ProRule" id="PRU00302"/>
    </source>
</evidence>
<sequence length="1624" mass="182102">MQWFGPEIHCEPKSCGDPGEILNGYKDGDCFSYSCRVNFQCQAGFELVGRSDHYCQHDGSWSPRELPSCTPVQCDIPDNPDNGKAIFMAVSYNAVVSYECNFGYMIVGSATRRCDSDKKWTGEKPQCKEINCGSPGVLHHGWVEGAGTTLNAVVHFHCEDNMKFVGTSDRSVCQADGSWSHKIPQCFAPCVVPMIDHGTMEGVTPHETVPHGYTINVTCDHNYELAFGLAQPQCFNGTWSKSPKCSPARCKELPLSPRHGMVIAPRSDHGTRAKYRCRDGFELVGDRTTICHYGNWSGVMPVCQEVYCPFPGYVENGRVLLVGNMGMYDYRAYVKKVRNNRQIRYACDKGFYLRDGPPGATCVAGRWSPAKLPRCVPDLHPRIKWNRRKKRSLQEKIDGTNAAFILRANNRSRNSGNFSIEISSSESQNSREISSVKAEGYGVDSKLRNANSEVRKMMENADERNFNSSRSFRNEEKPSLDPKISPLFSSKISNLTAILSDDSSQEIYDIPEIKTVKATNSYNLNVNNEDNSNGNDLEIEKSTMKSANNEGEDIEEVKDDDVYKRTAIDSNSEHSQEVIEPSQKNIEPSQKNRELSLGVREPSQGVLEPSLKVLEPSQEVLEPSQEVIEPSQKVLEPLLQVLKPSQEVLEPSQKVLEPSQEVLQPSKEVLEPSQEVLKPSLKVLEPSQEVHEPSHGVLEPSQEVLEPSLKVLEPSKKGFVDALSMEQSMRGPYADYYRLLRTDDNHNDGGAATYWGLGTFNAFFSNANRYPSPSEPNDVSYYSDFSKDFKSKWSSESPTDLRTVERRKSSKFDLSPVALKPSSAAKQNVIPNLDVQFQHSHRNEKVNIKRFSTENNVDRYHEDQLEIHRLPKNKLRSINDSGDGDVQSDSQKPHRLRRESDADELPKRREHRRNSNRKRNGRKKKGVKGVKGIFERCEPLPTEPYMRAEVLKPGRDENYTYSTGARVKISCLHGHGLNINKTGVAKCRRGHWKPMKPVCEPLQCRVVEAPLSKFEYNSEVVLPDTAISHGQVVRFRCVSGYSVLGSDNMRCWFGEWSVTGKNPECQPNPCQLPEIEHGSYKNGYKKGLMITHDSSVEYACDPGYEKVDDVNEISCHLGEIEPSKPTCGLAPTSTSSTTTKVVTTHPTTTAPRPVDSSVIAGNRKGGENNRPFSSDDAKVQEMQQDGIVYHGSGDLTAGGDITTIDIESGRKRECPMPPYVNDTSVFKNGQPISKDEKFPDGTRISYTCKETHADPNNHDHHPHFSWGIRCSDGAWVGNTTNCTQASELTEMDYGDIPCIFPGVNPHVITFFQDHEVTETNVQFQAGSRLVSRCVDIGKYKLNGTVEQTCVYGKWLGVLPTCLALSQLANFSRDLPPTILFRHYHGPIAQTNDGQLMVYPNTFLTLECLYIRRFGSPRWNVTQKSEIHHQKKKKRRQKMKSAKGKGRVGETEKRYEDGWTVDPRRNRQLEYRLSLYKTKEEDAGTYTCTTPEEHHHSVRIVVARVHCSAINKTTALQFDSTSTKLSSKITFTCDPGHYLVGAPQIFCKASGNWSAPVPHCEKVRCETPRPPDHGVVEGDGPYHAGDIVQVSCLPNYKMEGQGFIVCQQNGLWSEEVPNCNAIIDP</sequence>
<dbReference type="RefSeq" id="XP_047736005.1">
    <property type="nucleotide sequence ID" value="XM_047880049.1"/>
</dbReference>
<feature type="compositionally biased region" description="Low complexity" evidence="6">
    <location>
        <begin position="880"/>
        <end position="890"/>
    </location>
</feature>
<comment type="caution">
    <text evidence="5">Lacks conserved residue(s) required for the propagation of feature annotation.</text>
</comment>
<dbReference type="SUPFAM" id="SSF57535">
    <property type="entry name" value="Complement control module/SCR domain"/>
    <property type="match status" value="11"/>
</dbReference>
<keyword evidence="2" id="KW-0677">Repeat</keyword>
<keyword evidence="4" id="KW-0325">Glycoprotein</keyword>
<dbReference type="PANTHER" id="PTHR19325">
    <property type="entry name" value="COMPLEMENT COMPONENT-RELATED SUSHI DOMAIN-CONTAINING"/>
    <property type="match status" value="1"/>
</dbReference>
<name>A0A979FIA1_HYAAZ</name>
<accession>A0A979FIA1</accession>
<feature type="disulfide bond" evidence="5">
    <location>
        <begin position="1532"/>
        <end position="1559"/>
    </location>
</feature>
<keyword evidence="1 5" id="KW-0768">Sushi</keyword>
<evidence type="ECO:0000256" key="6">
    <source>
        <dbReference type="SAM" id="MobiDB-lite"/>
    </source>
</evidence>
<dbReference type="InterPro" id="IPR050350">
    <property type="entry name" value="Compl-Cell_Adhes-Reg"/>
</dbReference>
<dbReference type="Gene3D" id="2.10.70.10">
    <property type="entry name" value="Complement Module, domain 1"/>
    <property type="match status" value="12"/>
</dbReference>
<dbReference type="SMART" id="SM00032">
    <property type="entry name" value="CCP"/>
    <property type="match status" value="13"/>
</dbReference>
<feature type="region of interest" description="Disordered" evidence="6">
    <location>
        <begin position="459"/>
        <end position="480"/>
    </location>
</feature>
<feature type="domain" description="Sushi" evidence="7">
    <location>
        <begin position="935"/>
        <end position="1001"/>
    </location>
</feature>
<dbReference type="Gene3D" id="2.60.40.10">
    <property type="entry name" value="Immunoglobulins"/>
    <property type="match status" value="1"/>
</dbReference>
<dbReference type="Pfam" id="PF00047">
    <property type="entry name" value="ig"/>
    <property type="match status" value="1"/>
</dbReference>
<evidence type="ECO:0000313" key="8">
    <source>
        <dbReference type="Proteomes" id="UP000694843"/>
    </source>
</evidence>
<evidence type="ECO:0000313" key="9">
    <source>
        <dbReference type="RefSeq" id="XP_047736005.1"/>
    </source>
</evidence>
<feature type="domain" description="Sushi" evidence="7">
    <location>
        <begin position="1485"/>
        <end position="1561"/>
    </location>
</feature>
<organism evidence="8 9">
    <name type="scientific">Hyalella azteca</name>
    <name type="common">Amphipod</name>
    <dbReference type="NCBI Taxonomy" id="294128"/>
    <lineage>
        <taxon>Eukaryota</taxon>
        <taxon>Metazoa</taxon>
        <taxon>Ecdysozoa</taxon>
        <taxon>Arthropoda</taxon>
        <taxon>Crustacea</taxon>
        <taxon>Multicrustacea</taxon>
        <taxon>Malacostraca</taxon>
        <taxon>Eumalacostraca</taxon>
        <taxon>Peracarida</taxon>
        <taxon>Amphipoda</taxon>
        <taxon>Senticaudata</taxon>
        <taxon>Talitrida</taxon>
        <taxon>Talitroidea</taxon>
        <taxon>Hyalellidae</taxon>
        <taxon>Hyalella</taxon>
    </lineage>
</organism>
<dbReference type="InterPro" id="IPR013151">
    <property type="entry name" value="Immunoglobulin_dom"/>
</dbReference>
<evidence type="ECO:0000259" key="7">
    <source>
        <dbReference type="PROSITE" id="PS50923"/>
    </source>
</evidence>
<dbReference type="OrthoDB" id="5804959at2759"/>
<dbReference type="PANTHER" id="PTHR19325:SF555">
    <property type="entry name" value="HIG-ANCHORING SCAFFOLD PROTEIN, ISOFORM G"/>
    <property type="match status" value="1"/>
</dbReference>
<feature type="domain" description="Sushi" evidence="7">
    <location>
        <begin position="1212"/>
        <end position="1284"/>
    </location>
</feature>
<reference evidence="9" key="1">
    <citation type="submission" date="2025-08" db="UniProtKB">
        <authorList>
            <consortium name="RefSeq"/>
        </authorList>
    </citation>
    <scope>IDENTIFICATION</scope>
    <source>
        <tissue evidence="9">Whole organism</tissue>
    </source>
</reference>
<evidence type="ECO:0000256" key="1">
    <source>
        <dbReference type="ARBA" id="ARBA00022659"/>
    </source>
</evidence>
<evidence type="ECO:0000256" key="4">
    <source>
        <dbReference type="ARBA" id="ARBA00023180"/>
    </source>
</evidence>
<keyword evidence="8" id="KW-1185">Reference proteome</keyword>
<dbReference type="PROSITE" id="PS50923">
    <property type="entry name" value="SUSHI"/>
    <property type="match status" value="11"/>
</dbReference>
<feature type="region of interest" description="Disordered" evidence="6">
    <location>
        <begin position="570"/>
        <end position="605"/>
    </location>
</feature>
<feature type="disulfide bond" evidence="5">
    <location>
        <begin position="100"/>
        <end position="127"/>
    </location>
</feature>
<dbReference type="OMA" id="YFSCLEN"/>
<feature type="domain" description="Sushi" evidence="7">
    <location>
        <begin position="1002"/>
        <end position="1067"/>
    </location>
</feature>
<feature type="region of interest" description="Disordered" evidence="6">
    <location>
        <begin position="1421"/>
        <end position="1451"/>
    </location>
</feature>
<gene>
    <name evidence="9" type="primary">LOC108675258</name>
</gene>
<feature type="compositionally biased region" description="Low complexity" evidence="6">
    <location>
        <begin position="1131"/>
        <end position="1154"/>
    </location>
</feature>
<feature type="region of interest" description="Disordered" evidence="6">
    <location>
        <begin position="1126"/>
        <end position="1175"/>
    </location>
</feature>
<dbReference type="CDD" id="cd00033">
    <property type="entry name" value="CCP"/>
    <property type="match status" value="8"/>
</dbReference>
<keyword evidence="3 5" id="KW-1015">Disulfide bond</keyword>
<feature type="compositionally biased region" description="Basic residues" evidence="6">
    <location>
        <begin position="908"/>
        <end position="928"/>
    </location>
</feature>
<dbReference type="InterPro" id="IPR035976">
    <property type="entry name" value="Sushi/SCR/CCP_sf"/>
</dbReference>
<feature type="region of interest" description="Disordered" evidence="6">
    <location>
        <begin position="871"/>
        <end position="928"/>
    </location>
</feature>
<feature type="domain" description="Sushi" evidence="7">
    <location>
        <begin position="248"/>
        <end position="305"/>
    </location>
</feature>
<feature type="domain" description="Sushi" evidence="7">
    <location>
        <begin position="72"/>
        <end position="129"/>
    </location>
</feature>
<dbReference type="GeneID" id="108675258"/>
<dbReference type="Proteomes" id="UP000694843">
    <property type="component" value="Unplaced"/>
</dbReference>
<feature type="compositionally biased region" description="Basic residues" evidence="6">
    <location>
        <begin position="1428"/>
        <end position="1445"/>
    </location>
</feature>
<feature type="domain" description="Sushi" evidence="7">
    <location>
        <begin position="130"/>
        <end position="188"/>
    </location>
</feature>
<feature type="domain" description="Sushi" evidence="7">
    <location>
        <begin position="1562"/>
        <end position="1620"/>
    </location>
</feature>
<dbReference type="InterPro" id="IPR000436">
    <property type="entry name" value="Sushi_SCR_CCP_dom"/>
</dbReference>
<feature type="disulfide bond" evidence="5">
    <location>
        <begin position="1591"/>
        <end position="1618"/>
    </location>
</feature>
<proteinExistence type="predicted"/>
<feature type="domain" description="Sushi" evidence="7">
    <location>
        <begin position="13"/>
        <end position="71"/>
    </location>
</feature>
<evidence type="ECO:0000256" key="3">
    <source>
        <dbReference type="ARBA" id="ARBA00023157"/>
    </source>
</evidence>
<protein>
    <submittedName>
        <fullName evidence="9">Uncharacterized protein LOC108675258</fullName>
    </submittedName>
</protein>
<feature type="domain" description="Sushi" evidence="7">
    <location>
        <begin position="1296"/>
        <end position="1363"/>
    </location>
</feature>
<evidence type="ECO:0000256" key="2">
    <source>
        <dbReference type="ARBA" id="ARBA00022737"/>
    </source>
</evidence>
<feature type="domain" description="Sushi" evidence="7">
    <location>
        <begin position="306"/>
        <end position="377"/>
    </location>
</feature>
<feature type="compositionally biased region" description="Basic and acidic residues" evidence="6">
    <location>
        <begin position="898"/>
        <end position="907"/>
    </location>
</feature>
<dbReference type="InterPro" id="IPR013783">
    <property type="entry name" value="Ig-like_fold"/>
</dbReference>